<feature type="transmembrane region" description="Helical" evidence="1">
    <location>
        <begin position="47"/>
        <end position="67"/>
    </location>
</feature>
<dbReference type="EMBL" id="NPEV01000011">
    <property type="protein sequence ID" value="RAI28151.1"/>
    <property type="molecule type" value="Genomic_DNA"/>
</dbReference>
<dbReference type="Proteomes" id="UP000249299">
    <property type="component" value="Unassembled WGS sequence"/>
</dbReference>
<protein>
    <submittedName>
        <fullName evidence="2">Uncharacterized protein</fullName>
    </submittedName>
</protein>
<comment type="caution">
    <text evidence="2">The sequence shown here is derived from an EMBL/GenBank/DDBJ whole genome shotgun (WGS) entry which is preliminary data.</text>
</comment>
<sequence length="107" mass="11526">MIAGELLVVGYATAIGFVAAGMLGSFYQLLTRRPPSFVLSVDTWWTIFSSTVMCAFAGPFIIMRNALRGRRIEHRPLGWLAASTAIAAGWSLCSGIVVLEMTLSVVS</sequence>
<keyword evidence="3" id="KW-1185">Reference proteome</keyword>
<dbReference type="InterPro" id="IPR053803">
    <property type="entry name" value="DUF6949"/>
</dbReference>
<keyword evidence="1" id="KW-1133">Transmembrane helix</keyword>
<evidence type="ECO:0000256" key="1">
    <source>
        <dbReference type="SAM" id="Phobius"/>
    </source>
</evidence>
<dbReference type="AlphaFoldDB" id="A0A327JQ18"/>
<dbReference type="OrthoDB" id="8451574at2"/>
<organism evidence="2 3">
    <name type="scientific">Rhodobium orientis</name>
    <dbReference type="NCBI Taxonomy" id="34017"/>
    <lineage>
        <taxon>Bacteria</taxon>
        <taxon>Pseudomonadati</taxon>
        <taxon>Pseudomonadota</taxon>
        <taxon>Alphaproteobacteria</taxon>
        <taxon>Hyphomicrobiales</taxon>
        <taxon>Rhodobiaceae</taxon>
        <taxon>Rhodobium</taxon>
    </lineage>
</organism>
<evidence type="ECO:0000313" key="2">
    <source>
        <dbReference type="EMBL" id="RAI28151.1"/>
    </source>
</evidence>
<keyword evidence="1" id="KW-0812">Transmembrane</keyword>
<keyword evidence="1" id="KW-0472">Membrane</keyword>
<gene>
    <name evidence="2" type="ORF">CH339_07330</name>
</gene>
<reference evidence="2 3" key="1">
    <citation type="submission" date="2017-07" db="EMBL/GenBank/DDBJ databases">
        <title>Draft Genome Sequences of Select Purple Nonsulfur Bacteria.</title>
        <authorList>
            <person name="Lasarre B."/>
            <person name="Mckinlay J.B."/>
        </authorList>
    </citation>
    <scope>NUCLEOTIDE SEQUENCE [LARGE SCALE GENOMIC DNA]</scope>
    <source>
        <strain evidence="2 3">DSM 11290</strain>
    </source>
</reference>
<proteinExistence type="predicted"/>
<feature type="transmembrane region" description="Helical" evidence="1">
    <location>
        <begin position="7"/>
        <end position="27"/>
    </location>
</feature>
<feature type="transmembrane region" description="Helical" evidence="1">
    <location>
        <begin position="79"/>
        <end position="99"/>
    </location>
</feature>
<dbReference type="Pfam" id="PF22258">
    <property type="entry name" value="DUF6949"/>
    <property type="match status" value="1"/>
</dbReference>
<evidence type="ECO:0000313" key="3">
    <source>
        <dbReference type="Proteomes" id="UP000249299"/>
    </source>
</evidence>
<accession>A0A327JQ18</accession>
<name>A0A327JQ18_9HYPH</name>